<dbReference type="RefSeq" id="WP_091338555.1">
    <property type="nucleotide sequence ID" value="NZ_FMHV01000002.1"/>
</dbReference>
<name>A0A1C6RPQ8_9ACTN</name>
<reference evidence="2" key="1">
    <citation type="submission" date="2016-06" db="EMBL/GenBank/DDBJ databases">
        <authorList>
            <person name="Varghese N."/>
            <person name="Submissions Spin"/>
        </authorList>
    </citation>
    <scope>NUCLEOTIDE SEQUENCE [LARGE SCALE GENOMIC DNA]</scope>
    <source>
        <strain evidence="2">DSM 45431</strain>
    </source>
</reference>
<accession>A0A1C6RPQ8</accession>
<evidence type="ECO:0000313" key="1">
    <source>
        <dbReference type="EMBL" id="SCL19193.1"/>
    </source>
</evidence>
<dbReference type="Proteomes" id="UP000199413">
    <property type="component" value="Unassembled WGS sequence"/>
</dbReference>
<dbReference type="EMBL" id="FMHV01000002">
    <property type="protein sequence ID" value="SCL19193.1"/>
    <property type="molecule type" value="Genomic_DNA"/>
</dbReference>
<protein>
    <submittedName>
        <fullName evidence="1">Uncharacterized protein</fullName>
    </submittedName>
</protein>
<evidence type="ECO:0000313" key="2">
    <source>
        <dbReference type="Proteomes" id="UP000199413"/>
    </source>
</evidence>
<dbReference type="AlphaFoldDB" id="A0A1C6RPQ8"/>
<keyword evidence="2" id="KW-1185">Reference proteome</keyword>
<proteinExistence type="predicted"/>
<sequence>MSNSRAYPVLRTPDVGRALHAVGHLLSVADLRDTEVQLWARTGRHSGLPRYLDAYGHWLRADGDDRMFVDVACEKETGPQDPADPLVDVEVLVCGLGLVEGRLAETVGPDQARLDWWHYAWPAVPCRDLGRQAKHAYVQLVLNATDIWATEPADGHTVFVHVGAGERERAEWLAAVAGGALLGPEQFGW</sequence>
<dbReference type="STRING" id="568872.GA0070624_1702"/>
<dbReference type="OrthoDB" id="3377594at2"/>
<organism evidence="1 2">
    <name type="scientific">Micromonospora rhizosphaerae</name>
    <dbReference type="NCBI Taxonomy" id="568872"/>
    <lineage>
        <taxon>Bacteria</taxon>
        <taxon>Bacillati</taxon>
        <taxon>Actinomycetota</taxon>
        <taxon>Actinomycetes</taxon>
        <taxon>Micromonosporales</taxon>
        <taxon>Micromonosporaceae</taxon>
        <taxon>Micromonospora</taxon>
    </lineage>
</organism>
<gene>
    <name evidence="1" type="ORF">GA0070624_1702</name>
</gene>